<dbReference type="STRING" id="243233.MCA0035"/>
<dbReference type="HOGENOM" id="CLU_117592_0_0_6"/>
<protein>
    <submittedName>
        <fullName evidence="2">Uncharacterized protein</fullName>
    </submittedName>
</protein>
<evidence type="ECO:0000313" key="3">
    <source>
        <dbReference type="Proteomes" id="UP000006821"/>
    </source>
</evidence>
<feature type="transmembrane region" description="Helical" evidence="1">
    <location>
        <begin position="108"/>
        <end position="129"/>
    </location>
</feature>
<feature type="transmembrane region" description="Helical" evidence="1">
    <location>
        <begin position="16"/>
        <end position="35"/>
    </location>
</feature>
<feature type="transmembrane region" description="Helical" evidence="1">
    <location>
        <begin position="50"/>
        <end position="68"/>
    </location>
</feature>
<keyword evidence="1" id="KW-0472">Membrane</keyword>
<sequence>MSTPAVADPSLRLRPWASLVLFLSAYSPLMLILIIKDYDAVNPGWLPQNPVFSGTLLLVAVFSSLAVLRSVKEIDGGLTVTVTKASNKSGDMFGYTIPYMLSFMKVDLGDWQTIVSLVLFLGILFIMAYRTQTVFVNPILALAGYMLIDCTFRRGDKEIQAMVVTRQPLAVGDTCRLERLSHYLYVAARDSSTPEEKRGKA</sequence>
<keyword evidence="1" id="KW-1133">Transmembrane helix</keyword>
<dbReference type="KEGG" id="mca:MCA0035"/>
<dbReference type="Proteomes" id="UP000006821">
    <property type="component" value="Chromosome"/>
</dbReference>
<organism evidence="2 3">
    <name type="scientific">Methylococcus capsulatus (strain ATCC 33009 / NCIMB 11132 / Bath)</name>
    <dbReference type="NCBI Taxonomy" id="243233"/>
    <lineage>
        <taxon>Bacteria</taxon>
        <taxon>Pseudomonadati</taxon>
        <taxon>Pseudomonadota</taxon>
        <taxon>Gammaproteobacteria</taxon>
        <taxon>Methylococcales</taxon>
        <taxon>Methylococcaceae</taxon>
        <taxon>Methylococcus</taxon>
    </lineage>
</organism>
<proteinExistence type="predicted"/>
<accession>Q60CT1</accession>
<dbReference type="eggNOG" id="ENOG50338FR">
    <property type="taxonomic scope" value="Bacteria"/>
</dbReference>
<dbReference type="GeneID" id="88225385"/>
<name>Q60CT1_METCA</name>
<evidence type="ECO:0000256" key="1">
    <source>
        <dbReference type="SAM" id="Phobius"/>
    </source>
</evidence>
<reference evidence="2 3" key="1">
    <citation type="journal article" date="2004" name="PLoS Biol.">
        <title>Genomic insights into methanotrophy: the complete genome sequence of Methylococcus capsulatus (Bath).</title>
        <authorList>
            <person name="Ward N.L."/>
            <person name="Larsen O."/>
            <person name="Sakwa J."/>
            <person name="Bruseth L."/>
            <person name="Khouri H.M."/>
            <person name="Durkin A.S."/>
            <person name="Dimitrov G."/>
            <person name="Jiang L."/>
            <person name="Scanlan D."/>
            <person name="Kang K.H."/>
            <person name="Lewis M.R."/>
            <person name="Nelson K.E."/>
            <person name="Methe B.A."/>
            <person name="Wu M."/>
            <person name="Heidelberg J.F."/>
            <person name="Paulsen I.T."/>
            <person name="Fouts D.E."/>
            <person name="Ravel J."/>
            <person name="Tettelin H."/>
            <person name="Ren Q."/>
            <person name="Read T.D."/>
            <person name="DeBoy R.T."/>
            <person name="Seshadri R."/>
            <person name="Salzberg S.L."/>
            <person name="Jensen H.B."/>
            <person name="Birkeland N.K."/>
            <person name="Nelson W.C."/>
            <person name="Dodson R.J."/>
            <person name="Grindhaug S.H."/>
            <person name="Holt I.E."/>
            <person name="Eidhammer I."/>
            <person name="Jonasen I."/>
            <person name="Vanaken S."/>
            <person name="Utterback T.R."/>
            <person name="Feldblyum T.V."/>
            <person name="Fraser C.M."/>
            <person name="Lillehaug J.R."/>
            <person name="Eisen J.A."/>
        </authorList>
    </citation>
    <scope>NUCLEOTIDE SEQUENCE [LARGE SCALE GENOMIC DNA]</scope>
    <source>
        <strain evidence="3">ATCC 33009 / NCIMB 11132 / Bath</strain>
    </source>
</reference>
<dbReference type="EMBL" id="AE017282">
    <property type="protein sequence ID" value="AAU90847.1"/>
    <property type="molecule type" value="Genomic_DNA"/>
</dbReference>
<dbReference type="RefSeq" id="WP_010959407.1">
    <property type="nucleotide sequence ID" value="NC_002977.6"/>
</dbReference>
<dbReference type="AlphaFoldDB" id="Q60CT1"/>
<gene>
    <name evidence="2" type="ordered locus">MCA0035</name>
</gene>
<keyword evidence="1" id="KW-0812">Transmembrane</keyword>
<evidence type="ECO:0000313" key="2">
    <source>
        <dbReference type="EMBL" id="AAU90847.1"/>
    </source>
</evidence>